<protein>
    <recommendedName>
        <fullName evidence="1">LysM domain-containing protein</fullName>
    </recommendedName>
</protein>
<dbReference type="InterPro" id="IPR008258">
    <property type="entry name" value="Transglycosylase_SLT_dom_1"/>
</dbReference>
<sequence>MIKTFSAILHLAIWLGYISGSWAVSFPTEASLTTTVPTKTDSIAILDESRNRYPAILRDSKNFMAEAVISDYHGDTLEVIYHLSRIFELLMEADQIGEMNLEDKEEFERFNRTFTNLYTTKLVTVQHVDAPGMAERIRTDITEAIEIEMGDTKFTVVDDRDGHIPLVRTKQVDQFINYFQTKGRKQFEIWLKRYMQYKDLILPILAEHEMPEEFIYLAMIESGLNPKAYSHANASGMWQFIYSTGKQYGLSRDWYRDERRDIVKATHAACRYLKDLNNLFDNWYLTLAAYNCGEGRVLRASKLHQTYDFWQLKSLPRETRNYIPYFLSAAIIAKTPGLYGFKIPKAQPFQFEEVVLEKSADLAVLARVAGIKPKVIREYNPELRQSATPSEGSYTLKLPMGKKDRFLAAWNKIPADERFAPQFVQHRVRYGESLWTISKKYSVSIHDLAAVNKIRNRNKVRVGQKLKIPLKGGRVWGNGTNGGPPGHSKRTYKVKRGDTLGQIAEDFGTRANKIRRWNNMKYGSHLIHPGQKLIIWVKEG</sequence>
<dbReference type="SUPFAM" id="SSF54106">
    <property type="entry name" value="LysM domain"/>
    <property type="match status" value="2"/>
</dbReference>
<dbReference type="Pfam" id="PF01464">
    <property type="entry name" value="SLT"/>
    <property type="match status" value="1"/>
</dbReference>
<evidence type="ECO:0000259" key="1">
    <source>
        <dbReference type="PROSITE" id="PS51782"/>
    </source>
</evidence>
<organism evidence="2">
    <name type="scientific">marine metagenome</name>
    <dbReference type="NCBI Taxonomy" id="408172"/>
    <lineage>
        <taxon>unclassified sequences</taxon>
        <taxon>metagenomes</taxon>
        <taxon>ecological metagenomes</taxon>
    </lineage>
</organism>
<dbReference type="Pfam" id="PF01476">
    <property type="entry name" value="LysM"/>
    <property type="match status" value="2"/>
</dbReference>
<dbReference type="Gene3D" id="3.10.350.10">
    <property type="entry name" value="LysM domain"/>
    <property type="match status" value="2"/>
</dbReference>
<dbReference type="GO" id="GO:0000270">
    <property type="term" value="P:peptidoglycan metabolic process"/>
    <property type="evidence" value="ECO:0007669"/>
    <property type="project" value="InterPro"/>
</dbReference>
<dbReference type="Gene3D" id="1.10.530.10">
    <property type="match status" value="1"/>
</dbReference>
<dbReference type="PROSITE" id="PS00922">
    <property type="entry name" value="TRANSGLYCOSYLASE"/>
    <property type="match status" value="1"/>
</dbReference>
<reference evidence="2" key="1">
    <citation type="submission" date="2018-05" db="EMBL/GenBank/DDBJ databases">
        <authorList>
            <person name="Lanie J.A."/>
            <person name="Ng W.-L."/>
            <person name="Kazmierczak K.M."/>
            <person name="Andrzejewski T.M."/>
            <person name="Davidsen T.M."/>
            <person name="Wayne K.J."/>
            <person name="Tettelin H."/>
            <person name="Glass J.I."/>
            <person name="Rusch D."/>
            <person name="Podicherti R."/>
            <person name="Tsui H.-C.T."/>
            <person name="Winkler M.E."/>
        </authorList>
    </citation>
    <scope>NUCLEOTIDE SEQUENCE</scope>
</reference>
<proteinExistence type="predicted"/>
<dbReference type="InterPro" id="IPR000189">
    <property type="entry name" value="Transglyc_AS"/>
</dbReference>
<dbReference type="CDD" id="cd16894">
    <property type="entry name" value="MltD-like"/>
    <property type="match status" value="1"/>
</dbReference>
<accession>A0A381UKQ6</accession>
<dbReference type="InterPro" id="IPR036779">
    <property type="entry name" value="LysM_dom_sf"/>
</dbReference>
<dbReference type="CDD" id="cd00118">
    <property type="entry name" value="LysM"/>
    <property type="match status" value="2"/>
</dbReference>
<dbReference type="InterPro" id="IPR023346">
    <property type="entry name" value="Lysozyme-like_dom_sf"/>
</dbReference>
<dbReference type="PANTHER" id="PTHR33734">
    <property type="entry name" value="LYSM DOMAIN-CONTAINING GPI-ANCHORED PROTEIN 2"/>
    <property type="match status" value="1"/>
</dbReference>
<dbReference type="PANTHER" id="PTHR33734:SF22">
    <property type="entry name" value="MEMBRANE-BOUND LYTIC MUREIN TRANSGLYCOSYLASE D"/>
    <property type="match status" value="1"/>
</dbReference>
<dbReference type="PROSITE" id="PS51782">
    <property type="entry name" value="LYSM"/>
    <property type="match status" value="2"/>
</dbReference>
<gene>
    <name evidence="2" type="ORF">METZ01_LOCUS81620</name>
</gene>
<feature type="domain" description="LysM" evidence="1">
    <location>
        <begin position="424"/>
        <end position="468"/>
    </location>
</feature>
<dbReference type="EMBL" id="UINC01006641">
    <property type="protein sequence ID" value="SVA28766.1"/>
    <property type="molecule type" value="Genomic_DNA"/>
</dbReference>
<name>A0A381UKQ6_9ZZZZ</name>
<dbReference type="SMART" id="SM00257">
    <property type="entry name" value="LysM"/>
    <property type="match status" value="2"/>
</dbReference>
<evidence type="ECO:0000313" key="2">
    <source>
        <dbReference type="EMBL" id="SVA28766.1"/>
    </source>
</evidence>
<dbReference type="GO" id="GO:0008932">
    <property type="term" value="F:lytic endotransglycosylase activity"/>
    <property type="evidence" value="ECO:0007669"/>
    <property type="project" value="TreeGrafter"/>
</dbReference>
<dbReference type="AlphaFoldDB" id="A0A381UKQ6"/>
<dbReference type="GO" id="GO:0016020">
    <property type="term" value="C:membrane"/>
    <property type="evidence" value="ECO:0007669"/>
    <property type="project" value="InterPro"/>
</dbReference>
<dbReference type="SUPFAM" id="SSF53955">
    <property type="entry name" value="Lysozyme-like"/>
    <property type="match status" value="1"/>
</dbReference>
<feature type="domain" description="LysM" evidence="1">
    <location>
        <begin position="490"/>
        <end position="535"/>
    </location>
</feature>
<dbReference type="InterPro" id="IPR018392">
    <property type="entry name" value="LysM"/>
</dbReference>